<keyword evidence="2" id="KW-0560">Oxidoreductase</keyword>
<accession>A0A0D6L7Q4</accession>
<name>A0A0D6L7Q4_9BILA</name>
<dbReference type="InterPro" id="IPR036111">
    <property type="entry name" value="Mal/L-sulfo/L-lacto_DH-like_sf"/>
</dbReference>
<protein>
    <submittedName>
        <fullName evidence="3">Malate/L-lactate dehydrogenase</fullName>
    </submittedName>
</protein>
<dbReference type="GO" id="GO:0016491">
    <property type="term" value="F:oxidoreductase activity"/>
    <property type="evidence" value="ECO:0007669"/>
    <property type="project" value="UniProtKB-KW"/>
</dbReference>
<dbReference type="PANTHER" id="PTHR11091">
    <property type="entry name" value="OXIDOREDUCTASE-RELATED"/>
    <property type="match status" value="1"/>
</dbReference>
<evidence type="ECO:0000313" key="3">
    <source>
        <dbReference type="EMBL" id="EPB66993.1"/>
    </source>
</evidence>
<organism evidence="3 4">
    <name type="scientific">Ancylostoma ceylanicum</name>
    <dbReference type="NCBI Taxonomy" id="53326"/>
    <lineage>
        <taxon>Eukaryota</taxon>
        <taxon>Metazoa</taxon>
        <taxon>Ecdysozoa</taxon>
        <taxon>Nematoda</taxon>
        <taxon>Chromadorea</taxon>
        <taxon>Rhabditida</taxon>
        <taxon>Rhabditina</taxon>
        <taxon>Rhabditomorpha</taxon>
        <taxon>Strongyloidea</taxon>
        <taxon>Ancylostomatidae</taxon>
        <taxon>Ancylostomatinae</taxon>
        <taxon>Ancylostoma</taxon>
    </lineage>
</organism>
<gene>
    <name evidence="3" type="ORF">ANCCEY_13918</name>
</gene>
<comment type="similarity">
    <text evidence="1">Belongs to the LDH2/MDH2 oxidoreductase family.</text>
</comment>
<dbReference type="AlphaFoldDB" id="A0A0D6L7Q4"/>
<dbReference type="Proteomes" id="UP000054495">
    <property type="component" value="Unassembled WGS sequence"/>
</dbReference>
<dbReference type="Pfam" id="PF02615">
    <property type="entry name" value="Ldh_2"/>
    <property type="match status" value="1"/>
</dbReference>
<reference evidence="3 4" key="1">
    <citation type="submission" date="2013-05" db="EMBL/GenBank/DDBJ databases">
        <title>Draft genome of the parasitic nematode Anyclostoma ceylanicum.</title>
        <authorList>
            <person name="Mitreva M."/>
        </authorList>
    </citation>
    <scope>NUCLEOTIDE SEQUENCE [LARGE SCALE GENOMIC DNA]</scope>
</reference>
<dbReference type="SUPFAM" id="SSF89733">
    <property type="entry name" value="L-sulfolactate dehydrogenase-like"/>
    <property type="match status" value="1"/>
</dbReference>
<proteinExistence type="inferred from homology"/>
<dbReference type="EMBL" id="KE125825">
    <property type="protein sequence ID" value="EPB66993.1"/>
    <property type="molecule type" value="Genomic_DNA"/>
</dbReference>
<keyword evidence="4" id="KW-1185">Reference proteome</keyword>
<dbReference type="PANTHER" id="PTHR11091:SF0">
    <property type="entry name" value="MALATE DEHYDROGENASE"/>
    <property type="match status" value="1"/>
</dbReference>
<sequence>MAFTNTSPIQYPTRAAKPALGTNPISIGVNGTGGDHFLLDMATTTVAIGKMVLHKELLKEMVEIAKRRGDPIPESWGVEKGGKLSTDADKIIKGGGLFPLGGSEISGGYKGYGLGAVVEIFCGILAGAHWGPNVRKWMNATSYADLGQCFVAVDPEAFAPGFFERMQELINTLRSLPPYDGKLNVLVAGDPEDKHVKLVKELGGIPYHPNQIKNCDVLSEKLNVKKVKVAKEY</sequence>
<dbReference type="InterPro" id="IPR003767">
    <property type="entry name" value="Malate/L-lactate_DH-like"/>
</dbReference>
<dbReference type="InterPro" id="IPR043143">
    <property type="entry name" value="Mal/L-sulf/L-lact_DH-like_NADP"/>
</dbReference>
<evidence type="ECO:0000256" key="1">
    <source>
        <dbReference type="ARBA" id="ARBA00006056"/>
    </source>
</evidence>
<evidence type="ECO:0000256" key="2">
    <source>
        <dbReference type="ARBA" id="ARBA00023002"/>
    </source>
</evidence>
<evidence type="ECO:0000313" key="4">
    <source>
        <dbReference type="Proteomes" id="UP000054495"/>
    </source>
</evidence>
<dbReference type="Gene3D" id="3.30.1370.60">
    <property type="entry name" value="Hypothetical oxidoreductase yiak, domain 2"/>
    <property type="match status" value="1"/>
</dbReference>